<evidence type="ECO:0000313" key="3">
    <source>
        <dbReference type="WBParaSite" id="SPAL_0001111300.1"/>
    </source>
</evidence>
<proteinExistence type="predicted"/>
<keyword evidence="2" id="KW-1185">Reference proteome</keyword>
<dbReference type="WBParaSite" id="SPAL_0001111300.1">
    <property type="protein sequence ID" value="SPAL_0001111300.1"/>
    <property type="gene ID" value="SPAL_0001111300"/>
</dbReference>
<accession>A0A0N5BZC0</accession>
<protein>
    <submittedName>
        <fullName evidence="3">Pkinase_fungal domain-containing protein</fullName>
    </submittedName>
</protein>
<dbReference type="AlphaFoldDB" id="A0A0N5BZC0"/>
<reference evidence="3" key="1">
    <citation type="submission" date="2017-02" db="UniProtKB">
        <authorList>
            <consortium name="WormBaseParasite"/>
        </authorList>
    </citation>
    <scope>IDENTIFICATION</scope>
</reference>
<dbReference type="Pfam" id="PF24486">
    <property type="entry name" value="DUF7583"/>
    <property type="match status" value="1"/>
</dbReference>
<feature type="domain" description="DUF7583" evidence="1">
    <location>
        <begin position="24"/>
        <end position="122"/>
    </location>
</feature>
<dbReference type="Proteomes" id="UP000046392">
    <property type="component" value="Unplaced"/>
</dbReference>
<evidence type="ECO:0000259" key="1">
    <source>
        <dbReference type="Pfam" id="PF24486"/>
    </source>
</evidence>
<name>A0A0N5BZC0_STREA</name>
<evidence type="ECO:0000313" key="2">
    <source>
        <dbReference type="Proteomes" id="UP000046392"/>
    </source>
</evidence>
<sequence length="128" mass="15238">MIKLMRKSNDEENETPRSRLLFYGPKDDDLLLEEQIYRYYDNDKQFQSNCTTDRMLYAFLLGMFYNGEKLEFDDPEYSNSSNIVVKRSKNFTILKTTEDRTAIIKCVYRTPNVSITSIDQFVREDLID</sequence>
<organism evidence="2 3">
    <name type="scientific">Strongyloides papillosus</name>
    <name type="common">Intestinal threadworm</name>
    <dbReference type="NCBI Taxonomy" id="174720"/>
    <lineage>
        <taxon>Eukaryota</taxon>
        <taxon>Metazoa</taxon>
        <taxon>Ecdysozoa</taxon>
        <taxon>Nematoda</taxon>
        <taxon>Chromadorea</taxon>
        <taxon>Rhabditida</taxon>
        <taxon>Tylenchina</taxon>
        <taxon>Panagrolaimomorpha</taxon>
        <taxon>Strongyloidoidea</taxon>
        <taxon>Strongyloididae</taxon>
        <taxon>Strongyloides</taxon>
    </lineage>
</organism>
<dbReference type="InterPro" id="IPR056005">
    <property type="entry name" value="DUF7583"/>
</dbReference>